<dbReference type="Proteomes" id="UP000029964">
    <property type="component" value="Unassembled WGS sequence"/>
</dbReference>
<keyword evidence="2" id="KW-0472">Membrane</keyword>
<organism evidence="3 4">
    <name type="scientific">Hapsidospora chrysogenum (strain ATCC 11550 / CBS 779.69 / DSM 880 / IAM 14645 / JCM 23072 / IMI 49137)</name>
    <name type="common">Acremonium chrysogenum</name>
    <dbReference type="NCBI Taxonomy" id="857340"/>
    <lineage>
        <taxon>Eukaryota</taxon>
        <taxon>Fungi</taxon>
        <taxon>Dikarya</taxon>
        <taxon>Ascomycota</taxon>
        <taxon>Pezizomycotina</taxon>
        <taxon>Sordariomycetes</taxon>
        <taxon>Hypocreomycetidae</taxon>
        <taxon>Hypocreales</taxon>
        <taxon>Bionectriaceae</taxon>
        <taxon>Hapsidospora</taxon>
    </lineage>
</organism>
<evidence type="ECO:0000313" key="3">
    <source>
        <dbReference type="EMBL" id="KFH47389.1"/>
    </source>
</evidence>
<dbReference type="EMBL" id="JPKY01000010">
    <property type="protein sequence ID" value="KFH47389.1"/>
    <property type="molecule type" value="Genomic_DNA"/>
</dbReference>
<feature type="region of interest" description="Disordered" evidence="1">
    <location>
        <begin position="1"/>
        <end position="46"/>
    </location>
</feature>
<evidence type="ECO:0000256" key="1">
    <source>
        <dbReference type="SAM" id="MobiDB-lite"/>
    </source>
</evidence>
<feature type="transmembrane region" description="Helical" evidence="2">
    <location>
        <begin position="76"/>
        <end position="97"/>
    </location>
</feature>
<dbReference type="AlphaFoldDB" id="A0A086TDF7"/>
<name>A0A086TDF7_HAPC1</name>
<dbReference type="HOGENOM" id="CLU_035244_2_0_1"/>
<evidence type="ECO:0000313" key="4">
    <source>
        <dbReference type="Proteomes" id="UP000029964"/>
    </source>
</evidence>
<keyword evidence="2" id="KW-0812">Transmembrane</keyword>
<evidence type="ECO:0000256" key="2">
    <source>
        <dbReference type="SAM" id="Phobius"/>
    </source>
</evidence>
<dbReference type="InterPro" id="IPR022185">
    <property type="entry name" value="DUF3712"/>
</dbReference>
<keyword evidence="2" id="KW-1133">Transmembrane helix</keyword>
<keyword evidence="4" id="KW-1185">Reference proteome</keyword>
<dbReference type="InterPro" id="IPR046368">
    <property type="entry name" value="Tag1"/>
</dbReference>
<feature type="compositionally biased region" description="Polar residues" evidence="1">
    <location>
        <begin position="13"/>
        <end position="23"/>
    </location>
</feature>
<gene>
    <name evidence="3" type="ORF">ACRE_017620</name>
</gene>
<comment type="caution">
    <text evidence="3">The sequence shown here is derived from an EMBL/GenBank/DDBJ whole genome shotgun (WGS) entry which is preliminary data.</text>
</comment>
<dbReference type="PANTHER" id="PTHR35895:SF2">
    <property type="match status" value="1"/>
</dbReference>
<dbReference type="STRING" id="857340.A0A086TDF7"/>
<sequence length="476" mass="51120">MGKSEKVALPSDGNGNVHNFSKPSSSGKEKASASGEMSKVTSKQSGKIDLVHLEDIQEEEQKPTKKQKFARHWKRFWFCYLIGLVVFLAIFLPLLFLKIVPALAQLIVDKTGLPISSATLKAVSDDEVIIGLSTSLTVPGGLTVKLDPIDLFLHNKDTPGFVPYTMVSLDGQTVKGKTDISVENMTVGVGDREELNKWLNLMLFEEETDISVKGNTTAHLGALNFNIKLEKTVRVAALNELKGFKLGSTRIRMPAEEDGTNLVGSLTLPNWSDLTIGLGNLTFNAWAGDLLIGSTSVYDVVLPPGNSTLPFRGELFLDTIMDNLLDILGSQAHALTSGVMEIGVSGNKTTVDGEHITYLERVLNDAHIMSQIPIMQLIADAMGSIRDGDLELNGLGDVLGDGVGSLLDGLFGGDGEEDAGGEEGDDSNLLDEIFGNIDEEGGNSTRGILGDLLDSLDMRNGVAKRKFLHAIVEGGK</sequence>
<dbReference type="GO" id="GO:0000329">
    <property type="term" value="C:fungal-type vacuole membrane"/>
    <property type="evidence" value="ECO:0007669"/>
    <property type="project" value="InterPro"/>
</dbReference>
<proteinExistence type="predicted"/>
<protein>
    <submittedName>
        <fullName evidence="3">Uncharacterized protein</fullName>
    </submittedName>
</protein>
<dbReference type="PANTHER" id="PTHR35895">
    <property type="entry name" value="CHROMOSOME 16, WHOLE GENOME SHOTGUN SEQUENCE"/>
    <property type="match status" value="1"/>
</dbReference>
<reference evidence="4" key="1">
    <citation type="journal article" date="2014" name="Genome Announc.">
        <title>Genome sequence and annotation of Acremonium chrysogenum, producer of the beta-lactam antibiotic cephalosporin C.</title>
        <authorList>
            <person name="Terfehr D."/>
            <person name="Dahlmann T.A."/>
            <person name="Specht T."/>
            <person name="Zadra I."/>
            <person name="Kuernsteiner H."/>
            <person name="Kueck U."/>
        </authorList>
    </citation>
    <scope>NUCLEOTIDE SEQUENCE [LARGE SCALE GENOMIC DNA]</scope>
    <source>
        <strain evidence="4">ATCC 11550 / CBS 779.69 / DSM 880 / IAM 14645 / JCM 23072 / IMI 49137</strain>
    </source>
</reference>
<dbReference type="OrthoDB" id="10039566at2759"/>
<accession>A0A086TDF7</accession>
<dbReference type="Pfam" id="PF12505">
    <property type="entry name" value="DUF3712"/>
    <property type="match status" value="1"/>
</dbReference>